<keyword evidence="1" id="KW-0732">Signal</keyword>
<accession>I2Q2S0</accession>
<proteinExistence type="predicted"/>
<evidence type="ECO:0000256" key="1">
    <source>
        <dbReference type="SAM" id="SignalP"/>
    </source>
</evidence>
<organism evidence="2">
    <name type="scientific">Desulfovibrio sp. U5L</name>
    <dbReference type="NCBI Taxonomy" id="596152"/>
    <lineage>
        <taxon>Bacteria</taxon>
        <taxon>Pseudomonadati</taxon>
        <taxon>Thermodesulfobacteriota</taxon>
        <taxon>Desulfovibrionia</taxon>
        <taxon>Desulfovibrionales</taxon>
        <taxon>Desulfovibrionaceae</taxon>
        <taxon>Desulfovibrio</taxon>
    </lineage>
</organism>
<protein>
    <submittedName>
        <fullName evidence="2">Uncharacterized protein</fullName>
    </submittedName>
</protein>
<feature type="chain" id="PRO_5003663514" evidence="1">
    <location>
        <begin position="38"/>
        <end position="122"/>
    </location>
</feature>
<evidence type="ECO:0000313" key="2">
    <source>
        <dbReference type="EMBL" id="EIG54076.1"/>
    </source>
</evidence>
<feature type="signal peptide" evidence="1">
    <location>
        <begin position="1"/>
        <end position="37"/>
    </location>
</feature>
<dbReference type="HOGENOM" id="CLU_2023035_0_0_7"/>
<gene>
    <name evidence="2" type="ORF">DesU5LDRAFT_2414</name>
</gene>
<sequence>MSRYRRPCAASSFPCRAAAKALAAVLFALVLRAPALAGVIDVEGDAYRLDGGRPVTGAWEVAEKIAVAKDAAIVVMGKNAKPSAVQNMLQLLESLHVPTLLTKKADYKPLVERGVLKPTRTP</sequence>
<reference evidence="2" key="1">
    <citation type="submission" date="2011-11" db="EMBL/GenBank/DDBJ databases">
        <title>Improved High-Quality Draft sequence of Desulfovibrio sp. U5L.</title>
        <authorList>
            <consortium name="US DOE Joint Genome Institute"/>
            <person name="Lucas S."/>
            <person name="Han J."/>
            <person name="Lapidus A."/>
            <person name="Cheng J.-F."/>
            <person name="Goodwin L."/>
            <person name="Pitluck S."/>
            <person name="Peters L."/>
            <person name="Ovchinnikova G."/>
            <person name="Held B."/>
            <person name="Detter J.C."/>
            <person name="Han C."/>
            <person name="Tapia R."/>
            <person name="Land M."/>
            <person name="Hauser L."/>
            <person name="Kyrpides N."/>
            <person name="Ivanova N."/>
            <person name="Pagani I."/>
            <person name="Gabster J."/>
            <person name="Walker C."/>
            <person name="Stolyar S."/>
            <person name="Stahl D."/>
            <person name="Arkin A."/>
            <person name="Dehal P."/>
            <person name="Hazen T."/>
            <person name="Woyke T."/>
        </authorList>
    </citation>
    <scope>NUCLEOTIDE SEQUENCE [LARGE SCALE GENOMIC DNA]</scope>
    <source>
        <strain evidence="2">U5L</strain>
    </source>
</reference>
<dbReference type="AlphaFoldDB" id="I2Q2S0"/>
<name>I2Q2S0_9BACT</name>
<dbReference type="EMBL" id="JH600068">
    <property type="protein sequence ID" value="EIG54076.1"/>
    <property type="molecule type" value="Genomic_DNA"/>
</dbReference>
<dbReference type="eggNOG" id="ENOG503180A">
    <property type="taxonomic scope" value="Bacteria"/>
</dbReference>